<dbReference type="Proteomes" id="UP001153069">
    <property type="component" value="Unassembled WGS sequence"/>
</dbReference>
<dbReference type="EMBL" id="CAICTM010000686">
    <property type="protein sequence ID" value="CAB9514975.1"/>
    <property type="molecule type" value="Genomic_DNA"/>
</dbReference>
<dbReference type="OrthoDB" id="539213at2759"/>
<organism evidence="2 3">
    <name type="scientific">Seminavis robusta</name>
    <dbReference type="NCBI Taxonomy" id="568900"/>
    <lineage>
        <taxon>Eukaryota</taxon>
        <taxon>Sar</taxon>
        <taxon>Stramenopiles</taxon>
        <taxon>Ochrophyta</taxon>
        <taxon>Bacillariophyta</taxon>
        <taxon>Bacillariophyceae</taxon>
        <taxon>Bacillariophycidae</taxon>
        <taxon>Naviculales</taxon>
        <taxon>Naviculaceae</taxon>
        <taxon>Seminavis</taxon>
    </lineage>
</organism>
<evidence type="ECO:0000313" key="3">
    <source>
        <dbReference type="Proteomes" id="UP001153069"/>
    </source>
</evidence>
<gene>
    <name evidence="2" type="ORF">SEMRO_687_G187210.3</name>
</gene>
<comment type="caution">
    <text evidence="2">The sequence shown here is derived from an EMBL/GenBank/DDBJ whole genome shotgun (WGS) entry which is preliminary data.</text>
</comment>
<sequence length="761" mass="86241">MLFVPSEDLTCHNFGSRSDLSDRQQFAWAYQTETKVRFEKLEGRSASNRPPSNAAAPLSSDYLIEVYPSQAAASASAESELEGDVQKLQRKALECMKEIKQQDGSLTPIQIDPEVSTVPPLKETSFNGALSVPPNFLFFEVCLECYVGYGLDKLFSGGNDSDDEDSDDEDSDDEDNDDDDDQSQLPKAAIMGGAVVTALSCWRDEYIVSLFREVNLEELLDQFAAKTAKYSDKYPERKKKLTKVLLADIQEEYKTRKALLKTILHEYFLSTGDEDGQVSPFHAGDVDVFLQATPLTRALYRTLMGSCGQQTDLFNTIESFVGGIGWSHNELQAFAGRFYGSLWSKYEEDQGGFVYALAKNGLSSMYAPWGKLPYRGEPPSNLPWPRNTQLIMLDPRADMLGALMDFDVSTAACAFDGISVRITPRAALSLVRKVAVVTPFCFEEKRNRRRITKYCRRGFFPAILDPHCLHPQHCQRTFNPHIFGPPADLVEQPNANKKVWQWTSPSAEIIQETQTNFERYYEHDKHNAFADFVCCCTAYDDRLHMIDLIEESDGHALRFFADLNQWDDEMHNKVNSVPRHLRQACEACRKRYALYLLLNDKSRENEPAWNNTDLREDKAVQCMGIGNNYFRPSFYAGGAFDSTRVRGRARHFCEAQAVLQGQSIAEQLRYIVEHGTVKGYHQRFTFDPLPYFRIQLNSRTGLQNVFGQAMQKTLAHPARPPIGLNPERFLARCLGCSKWLHGYEFGTEMCTDCFDSKPAAV</sequence>
<dbReference type="AlphaFoldDB" id="A0A9N8HJU5"/>
<keyword evidence="3" id="KW-1185">Reference proteome</keyword>
<proteinExistence type="predicted"/>
<feature type="region of interest" description="Disordered" evidence="1">
    <location>
        <begin position="157"/>
        <end position="186"/>
    </location>
</feature>
<evidence type="ECO:0000256" key="1">
    <source>
        <dbReference type="SAM" id="MobiDB-lite"/>
    </source>
</evidence>
<feature type="compositionally biased region" description="Acidic residues" evidence="1">
    <location>
        <begin position="160"/>
        <end position="182"/>
    </location>
</feature>
<accession>A0A9N8HJU5</accession>
<protein>
    <submittedName>
        <fullName evidence="2">Uncharacterized protein</fullName>
    </submittedName>
</protein>
<reference evidence="2" key="1">
    <citation type="submission" date="2020-06" db="EMBL/GenBank/DDBJ databases">
        <authorList>
            <consortium name="Plant Systems Biology data submission"/>
        </authorList>
    </citation>
    <scope>NUCLEOTIDE SEQUENCE</scope>
    <source>
        <strain evidence="2">D6</strain>
    </source>
</reference>
<name>A0A9N8HJU5_9STRA</name>
<evidence type="ECO:0000313" key="2">
    <source>
        <dbReference type="EMBL" id="CAB9514975.1"/>
    </source>
</evidence>